<gene>
    <name evidence="1" type="ORF">ACFQW9_32890</name>
</gene>
<evidence type="ECO:0000313" key="2">
    <source>
        <dbReference type="Proteomes" id="UP001596509"/>
    </source>
</evidence>
<dbReference type="Proteomes" id="UP001596509">
    <property type="component" value="Unassembled WGS sequence"/>
</dbReference>
<proteinExistence type="predicted"/>
<evidence type="ECO:0000313" key="1">
    <source>
        <dbReference type="EMBL" id="MFC7355456.1"/>
    </source>
</evidence>
<dbReference type="EMBL" id="JBHTCK010000012">
    <property type="protein sequence ID" value="MFC7355456.1"/>
    <property type="molecule type" value="Genomic_DNA"/>
</dbReference>
<reference evidence="2" key="1">
    <citation type="journal article" date="2019" name="Int. J. Syst. Evol. Microbiol.">
        <title>The Global Catalogue of Microorganisms (GCM) 10K type strain sequencing project: providing services to taxonomists for standard genome sequencing and annotation.</title>
        <authorList>
            <consortium name="The Broad Institute Genomics Platform"/>
            <consortium name="The Broad Institute Genome Sequencing Center for Infectious Disease"/>
            <person name="Wu L."/>
            <person name="Ma J."/>
        </authorList>
    </citation>
    <scope>NUCLEOTIDE SEQUENCE [LARGE SCALE GENOMIC DNA]</scope>
    <source>
        <strain evidence="2">ICMP 19430</strain>
    </source>
</reference>
<name>A0ABW2MKM8_9ACTN</name>
<dbReference type="RefSeq" id="WP_319283955.1">
    <property type="nucleotide sequence ID" value="NZ_JBHTCK010000012.1"/>
</dbReference>
<comment type="caution">
    <text evidence="1">The sequence shown here is derived from an EMBL/GenBank/DDBJ whole genome shotgun (WGS) entry which is preliminary data.</text>
</comment>
<accession>A0ABW2MKM8</accession>
<keyword evidence="2" id="KW-1185">Reference proteome</keyword>
<organism evidence="1 2">
    <name type="scientific">Streptomyces caviscabies</name>
    <dbReference type="NCBI Taxonomy" id="90079"/>
    <lineage>
        <taxon>Bacteria</taxon>
        <taxon>Bacillati</taxon>
        <taxon>Actinomycetota</taxon>
        <taxon>Actinomycetes</taxon>
        <taxon>Kitasatosporales</taxon>
        <taxon>Streptomycetaceae</taxon>
        <taxon>Streptomyces</taxon>
    </lineage>
</organism>
<protein>
    <submittedName>
        <fullName evidence="1">Uncharacterized protein</fullName>
    </submittedName>
</protein>
<sequence length="410" mass="44995">MSESERPYRPVPDADLSPRQRELAAFGRSLFARLAATASAAFDDANTAVVPLDDGAVAVARQIRGGGKIYVAADRAVYYVGSAVDFATGLQEFRAGARTAHERFLPPQAEPRPAPDLLDETQAPELAALLAEEAGMHVWPARNGVLLRVGDAELDWAVRRSAHGFTLTHRNRGSEEMTEATHYPALARLLTLTLAPALHRTGRPRLTRFDIEPTVTLGGTRREPEVGWRGSHGQDHRVRGPALYRLVLPYAKLCRGTFEEIRRSLADPAGLPLLGKRADTSLTVPLDREHLPRTARWLADVKSDWYGAPGMYDVFDPPCFPGQITALGAGPEPELALVEHDGVYAVRDRDGEIFRTTALDEAIRALTIEWLTTRDARPRPPKPTTAERAALLARFTGAPLDRIERALAQP</sequence>